<evidence type="ECO:0000259" key="3">
    <source>
        <dbReference type="Pfam" id="PF11740"/>
    </source>
</evidence>
<evidence type="ECO:0000313" key="5">
    <source>
        <dbReference type="Proteomes" id="UP000075613"/>
    </source>
</evidence>
<feature type="coiled-coil region" evidence="1">
    <location>
        <begin position="229"/>
        <end position="294"/>
    </location>
</feature>
<dbReference type="OrthoDB" id="9001482at2"/>
<feature type="region of interest" description="Disordered" evidence="2">
    <location>
        <begin position="188"/>
        <end position="217"/>
    </location>
</feature>
<dbReference type="AlphaFoldDB" id="A0A149PGR8"/>
<feature type="compositionally biased region" description="Low complexity" evidence="2">
    <location>
        <begin position="311"/>
        <end position="325"/>
    </location>
</feature>
<keyword evidence="5" id="KW-1185">Reference proteome</keyword>
<evidence type="ECO:0000313" key="4">
    <source>
        <dbReference type="EMBL" id="KXU84218.1"/>
    </source>
</evidence>
<name>A0A149PGR8_9BURK</name>
<feature type="region of interest" description="Disordered" evidence="2">
    <location>
        <begin position="311"/>
        <end position="330"/>
    </location>
</feature>
<dbReference type="Pfam" id="PF11740">
    <property type="entry name" value="KfrA_N"/>
    <property type="match status" value="1"/>
</dbReference>
<organism evidence="4 5">
    <name type="scientific">Paraburkholderia monticola</name>
    <dbReference type="NCBI Taxonomy" id="1399968"/>
    <lineage>
        <taxon>Bacteria</taxon>
        <taxon>Pseudomonadati</taxon>
        <taxon>Pseudomonadota</taxon>
        <taxon>Betaproteobacteria</taxon>
        <taxon>Burkholderiales</taxon>
        <taxon>Burkholderiaceae</taxon>
        <taxon>Paraburkholderia</taxon>
    </lineage>
</organism>
<protein>
    <submittedName>
        <fullName evidence="4">ATPase</fullName>
    </submittedName>
</protein>
<keyword evidence="1" id="KW-0175">Coiled coil</keyword>
<dbReference type="EMBL" id="LRBG01000037">
    <property type="protein sequence ID" value="KXU84218.1"/>
    <property type="molecule type" value="Genomic_DNA"/>
</dbReference>
<sequence>MSSNITITDELIAEIANRMADEGQKVSPVAIWSEVHTGSVVAVSAALRKWRETRAARAPQVVERPALPETVTDTMRDALDRLWTSAQDEAERAVARRLAAMRQRVEDASNERDDALTELQTTVQELDALQVQLNQMATAYDEKVDAVAGLEEDIALAVQRTDAAEKRAQQLAERVSLLEAELERAELAAGREASSREGSDVTGEDDSAELVADTPEAEAERAALDAAHLEAVARLESELEAIRAELQAEQEALAAQREEVTGAHAERDAAALELQNAQAQIASLTDERDADASEIARLSASLSEAQERAASAAASGQVEGAESASPAAVDSQELDALKEQLARDAQTHAAAIAEARETVRKWSDYSNVLKQQLAQSNEKMMLVLARGAGEASLSRLLAAELGQLNPEHDLLRKEKQQQVVVETINAHLEKQGYRYDEKTGLVSKVNPETAPA</sequence>
<feature type="domain" description="KfrA N-terminal DNA-binding" evidence="3">
    <location>
        <begin position="8"/>
        <end position="125"/>
    </location>
</feature>
<feature type="coiled-coil region" evidence="1">
    <location>
        <begin position="91"/>
        <end position="188"/>
    </location>
</feature>
<dbReference type="STRING" id="1399968.CI15_27455"/>
<reference evidence="4 5" key="1">
    <citation type="journal article" date="2015" name="Int. J. Syst. Evol. Microbiol.">
        <title>Burkholderia monticola sp. nov., isolated from mountain soil.</title>
        <authorList>
            <person name="Baek I."/>
            <person name="Seo B."/>
            <person name="Lee I."/>
            <person name="Yi H."/>
            <person name="Chun J."/>
        </authorList>
    </citation>
    <scope>NUCLEOTIDE SEQUENCE [LARGE SCALE GENOMIC DNA]</scope>
    <source>
        <strain evidence="4 5">JC2948</strain>
    </source>
</reference>
<dbReference type="Proteomes" id="UP000075613">
    <property type="component" value="Unassembled WGS sequence"/>
</dbReference>
<comment type="caution">
    <text evidence="4">The sequence shown here is derived from an EMBL/GenBank/DDBJ whole genome shotgun (WGS) entry which is preliminary data.</text>
</comment>
<gene>
    <name evidence="4" type="ORF">CI15_27455</name>
</gene>
<proteinExistence type="predicted"/>
<evidence type="ECO:0000256" key="1">
    <source>
        <dbReference type="SAM" id="Coils"/>
    </source>
</evidence>
<accession>A0A149PGR8</accession>
<dbReference type="RefSeq" id="WP_062133998.1">
    <property type="nucleotide sequence ID" value="NZ_LRBG01000037.1"/>
</dbReference>
<evidence type="ECO:0000256" key="2">
    <source>
        <dbReference type="SAM" id="MobiDB-lite"/>
    </source>
</evidence>
<dbReference type="InterPro" id="IPR021104">
    <property type="entry name" value="KfrA_DNA-bd_N"/>
</dbReference>